<dbReference type="Proteomes" id="UP000247454">
    <property type="component" value="Unassembled WGS sequence"/>
</dbReference>
<dbReference type="OrthoDB" id="9806367at2"/>
<keyword evidence="2" id="KW-1185">Reference proteome</keyword>
<name>A0A318SUV4_9HYPH</name>
<evidence type="ECO:0000313" key="2">
    <source>
        <dbReference type="Proteomes" id="UP000247454"/>
    </source>
</evidence>
<dbReference type="InterPro" id="IPR021335">
    <property type="entry name" value="DUF2948"/>
</dbReference>
<organism evidence="1 2">
    <name type="scientific">Phyllobacterium leguminum</name>
    <dbReference type="NCBI Taxonomy" id="314237"/>
    <lineage>
        <taxon>Bacteria</taxon>
        <taxon>Pseudomonadati</taxon>
        <taxon>Pseudomonadota</taxon>
        <taxon>Alphaproteobacteria</taxon>
        <taxon>Hyphomicrobiales</taxon>
        <taxon>Phyllobacteriaceae</taxon>
        <taxon>Phyllobacterium</taxon>
    </lineage>
</organism>
<dbReference type="RefSeq" id="WP_110754560.1">
    <property type="nucleotide sequence ID" value="NZ_QJTF01000033.1"/>
</dbReference>
<reference evidence="1 2" key="1">
    <citation type="submission" date="2018-06" db="EMBL/GenBank/DDBJ databases">
        <title>Genomic Encyclopedia of Type Strains, Phase III (KMG-III): the genomes of soil and plant-associated and newly described type strains.</title>
        <authorList>
            <person name="Whitman W."/>
        </authorList>
    </citation>
    <scope>NUCLEOTIDE SEQUENCE [LARGE SCALE GENOMIC DNA]</scope>
    <source>
        <strain evidence="1 2">ORS 1419</strain>
    </source>
</reference>
<dbReference type="EMBL" id="QJTF01000033">
    <property type="protein sequence ID" value="PYE85272.1"/>
    <property type="molecule type" value="Genomic_DNA"/>
</dbReference>
<gene>
    <name evidence="1" type="ORF">C7477_13318</name>
</gene>
<protein>
    <recommendedName>
        <fullName evidence="3">DUF2948 family protein</fullName>
    </recommendedName>
</protein>
<dbReference type="AlphaFoldDB" id="A0A318SUV4"/>
<sequence>MEMLKLVALDDEDLRIISAHLQDAVLKVGDLDYLRQEKRFIAVTNRFVWERAASGVFGKRTFERRRTVLHFDRVISVKANGIDHGRKDDVLSLLAVRFIAGDAPAGIVEFTFSGGSAIRLTAECIEARLTDLGPAWEARAKPEHDA</sequence>
<comment type="caution">
    <text evidence="1">The sequence shown here is derived from an EMBL/GenBank/DDBJ whole genome shotgun (WGS) entry which is preliminary data.</text>
</comment>
<evidence type="ECO:0000313" key="1">
    <source>
        <dbReference type="EMBL" id="PYE85272.1"/>
    </source>
</evidence>
<dbReference type="Pfam" id="PF11164">
    <property type="entry name" value="DUF2948"/>
    <property type="match status" value="1"/>
</dbReference>
<evidence type="ECO:0008006" key="3">
    <source>
        <dbReference type="Google" id="ProtNLM"/>
    </source>
</evidence>
<proteinExistence type="predicted"/>
<accession>A0A318SUV4</accession>